<dbReference type="GO" id="GO:0012505">
    <property type="term" value="C:endomembrane system"/>
    <property type="evidence" value="ECO:0007669"/>
    <property type="project" value="UniProtKB-SubCell"/>
</dbReference>
<dbReference type="Gene3D" id="1.20.1250.20">
    <property type="entry name" value="MFS general substrate transporter like domains"/>
    <property type="match status" value="2"/>
</dbReference>
<dbReference type="GO" id="GO:0016020">
    <property type="term" value="C:membrane"/>
    <property type="evidence" value="ECO:0007669"/>
    <property type="project" value="UniProtKB-ARBA"/>
</dbReference>
<name>A0ABD0KU31_9CAEN</name>
<feature type="transmembrane region" description="Helical" evidence="5">
    <location>
        <begin position="315"/>
        <end position="341"/>
    </location>
</feature>
<feature type="domain" description="Major facilitator superfamily (MFS) profile" evidence="6">
    <location>
        <begin position="24"/>
        <end position="350"/>
    </location>
</feature>
<evidence type="ECO:0000313" key="7">
    <source>
        <dbReference type="EMBL" id="KAK7490766.1"/>
    </source>
</evidence>
<dbReference type="AlphaFoldDB" id="A0ABD0KU31"/>
<evidence type="ECO:0000256" key="1">
    <source>
        <dbReference type="ARBA" id="ARBA00004127"/>
    </source>
</evidence>
<feature type="transmembrane region" description="Helical" evidence="5">
    <location>
        <begin position="148"/>
        <end position="170"/>
    </location>
</feature>
<proteinExistence type="predicted"/>
<sequence>MRLFKHLDQFSLGSGTTNQRVTVIFFCLYLGYMMVTYIRKTVSLASPVIMEAESIEKSQFGLILSSQMLGYSISKFVGGVLADLVSPSRVFAAVLLLSGSTVMAFTAFDTVPMFAFLWFMNGLSMGPCWPACALLIKRWFPAERFGTWWSVLSTSMNVSGTLGPLVSAFLLSHYTWRFSLCTIESSRAPPVSWKEGVKALLLEPVFIGTCMSYLLVSVVRGACADWGQLYLILEKGHSRLTGSGFISSQELGGIIGSLCAGYLSDYIFSKNLTSYNPRLLVILLWITTVGFWTGFVGMILSGYPLSLIAKLHNWHAVFLLVQAVSVATVAVALFCALRSAVSKTEKHHRK</sequence>
<dbReference type="PANTHER" id="PTHR43826:SF3">
    <property type="entry name" value="GLUCOSE-6-PHOSPHATE EXCHANGER SLC37A4"/>
    <property type="match status" value="1"/>
</dbReference>
<dbReference type="PROSITE" id="PS50850">
    <property type="entry name" value="MFS"/>
    <property type="match status" value="1"/>
</dbReference>
<feature type="transmembrane region" description="Helical" evidence="5">
    <location>
        <begin position="21"/>
        <end position="38"/>
    </location>
</feature>
<dbReference type="InterPro" id="IPR051337">
    <property type="entry name" value="OPA_Antiporter"/>
</dbReference>
<feature type="transmembrane region" description="Helical" evidence="5">
    <location>
        <begin position="280"/>
        <end position="303"/>
    </location>
</feature>
<gene>
    <name evidence="7" type="ORF">BaRGS_00017995</name>
</gene>
<feature type="transmembrane region" description="Helical" evidence="5">
    <location>
        <begin position="114"/>
        <end position="136"/>
    </location>
</feature>
<keyword evidence="8" id="KW-1185">Reference proteome</keyword>
<comment type="caution">
    <text evidence="7">The sequence shown here is derived from an EMBL/GenBank/DDBJ whole genome shotgun (WGS) entry which is preliminary data.</text>
</comment>
<evidence type="ECO:0000256" key="2">
    <source>
        <dbReference type="ARBA" id="ARBA00022692"/>
    </source>
</evidence>
<accession>A0ABD0KU31</accession>
<dbReference type="SUPFAM" id="SSF103473">
    <property type="entry name" value="MFS general substrate transporter"/>
    <property type="match status" value="1"/>
</dbReference>
<dbReference type="Proteomes" id="UP001519460">
    <property type="component" value="Unassembled WGS sequence"/>
</dbReference>
<dbReference type="InterPro" id="IPR020846">
    <property type="entry name" value="MFS_dom"/>
</dbReference>
<dbReference type="InterPro" id="IPR011701">
    <property type="entry name" value="MFS"/>
</dbReference>
<evidence type="ECO:0000256" key="4">
    <source>
        <dbReference type="ARBA" id="ARBA00023136"/>
    </source>
</evidence>
<keyword evidence="3 5" id="KW-1133">Transmembrane helix</keyword>
<evidence type="ECO:0000256" key="5">
    <source>
        <dbReference type="SAM" id="Phobius"/>
    </source>
</evidence>
<comment type="subcellular location">
    <subcellularLocation>
        <location evidence="1">Endomembrane system</location>
        <topology evidence="1">Multi-pass membrane protein</topology>
    </subcellularLocation>
</comment>
<dbReference type="Pfam" id="PF07690">
    <property type="entry name" value="MFS_1"/>
    <property type="match status" value="1"/>
</dbReference>
<protein>
    <recommendedName>
        <fullName evidence="6">Major facilitator superfamily (MFS) profile domain-containing protein</fullName>
    </recommendedName>
</protein>
<evidence type="ECO:0000256" key="3">
    <source>
        <dbReference type="ARBA" id="ARBA00022989"/>
    </source>
</evidence>
<keyword evidence="4 5" id="KW-0472">Membrane</keyword>
<keyword evidence="2 5" id="KW-0812">Transmembrane</keyword>
<dbReference type="PANTHER" id="PTHR43826">
    <property type="entry name" value="GLUCOSE-6-PHOSPHATE EXCHANGER SLC37A4"/>
    <property type="match status" value="1"/>
</dbReference>
<dbReference type="EMBL" id="JACVVK020000123">
    <property type="protein sequence ID" value="KAK7490766.1"/>
    <property type="molecule type" value="Genomic_DNA"/>
</dbReference>
<evidence type="ECO:0000313" key="8">
    <source>
        <dbReference type="Proteomes" id="UP001519460"/>
    </source>
</evidence>
<evidence type="ECO:0000259" key="6">
    <source>
        <dbReference type="PROSITE" id="PS50850"/>
    </source>
</evidence>
<reference evidence="7 8" key="1">
    <citation type="journal article" date="2023" name="Sci. Data">
        <title>Genome assembly of the Korean intertidal mud-creeper Batillaria attramentaria.</title>
        <authorList>
            <person name="Patra A.K."/>
            <person name="Ho P.T."/>
            <person name="Jun S."/>
            <person name="Lee S.J."/>
            <person name="Kim Y."/>
            <person name="Won Y.J."/>
        </authorList>
    </citation>
    <scope>NUCLEOTIDE SEQUENCE [LARGE SCALE GENOMIC DNA]</scope>
    <source>
        <strain evidence="7">Wonlab-2016</strain>
    </source>
</reference>
<dbReference type="InterPro" id="IPR036259">
    <property type="entry name" value="MFS_trans_sf"/>
</dbReference>
<organism evidence="7 8">
    <name type="scientific">Batillaria attramentaria</name>
    <dbReference type="NCBI Taxonomy" id="370345"/>
    <lineage>
        <taxon>Eukaryota</taxon>
        <taxon>Metazoa</taxon>
        <taxon>Spiralia</taxon>
        <taxon>Lophotrochozoa</taxon>
        <taxon>Mollusca</taxon>
        <taxon>Gastropoda</taxon>
        <taxon>Caenogastropoda</taxon>
        <taxon>Sorbeoconcha</taxon>
        <taxon>Cerithioidea</taxon>
        <taxon>Batillariidae</taxon>
        <taxon>Batillaria</taxon>
    </lineage>
</organism>